<dbReference type="GO" id="GO:0051015">
    <property type="term" value="F:actin filament binding"/>
    <property type="evidence" value="ECO:0007669"/>
    <property type="project" value="TreeGrafter"/>
</dbReference>
<feature type="region of interest" description="Disordered" evidence="1">
    <location>
        <begin position="125"/>
        <end position="177"/>
    </location>
</feature>
<feature type="compositionally biased region" description="Polar residues" evidence="1">
    <location>
        <begin position="167"/>
        <end position="177"/>
    </location>
</feature>
<dbReference type="Pfam" id="PF00241">
    <property type="entry name" value="Cofilin_ADF"/>
    <property type="match status" value="1"/>
</dbReference>
<proteinExistence type="predicted"/>
<evidence type="ECO:0000259" key="2">
    <source>
        <dbReference type="PROSITE" id="PS51263"/>
    </source>
</evidence>
<organism evidence="3 4">
    <name type="scientific">Trypanosoma conorhini</name>
    <dbReference type="NCBI Taxonomy" id="83891"/>
    <lineage>
        <taxon>Eukaryota</taxon>
        <taxon>Discoba</taxon>
        <taxon>Euglenozoa</taxon>
        <taxon>Kinetoplastea</taxon>
        <taxon>Metakinetoplastina</taxon>
        <taxon>Trypanosomatida</taxon>
        <taxon>Trypanosomatidae</taxon>
        <taxon>Trypanosoma</taxon>
    </lineage>
</organism>
<keyword evidence="4" id="KW-1185">Reference proteome</keyword>
<dbReference type="Gene3D" id="3.40.20.10">
    <property type="entry name" value="Severin"/>
    <property type="match status" value="2"/>
</dbReference>
<evidence type="ECO:0000313" key="4">
    <source>
        <dbReference type="Proteomes" id="UP000284403"/>
    </source>
</evidence>
<dbReference type="InterPro" id="IPR029006">
    <property type="entry name" value="ADF-H/Gelsolin-like_dom_sf"/>
</dbReference>
<dbReference type="OrthoDB" id="20822at2759"/>
<dbReference type="GO" id="GO:0030864">
    <property type="term" value="C:cortical actin cytoskeleton"/>
    <property type="evidence" value="ECO:0007669"/>
    <property type="project" value="TreeGrafter"/>
</dbReference>
<reference evidence="3 4" key="1">
    <citation type="journal article" date="2018" name="BMC Genomics">
        <title>Genomic comparison of Trypanosoma conorhini and Trypanosoma rangeli to Trypanosoma cruzi strains of high and low virulence.</title>
        <authorList>
            <person name="Bradwell K.R."/>
            <person name="Koparde V.N."/>
            <person name="Matveyev A.V."/>
            <person name="Serrano M.G."/>
            <person name="Alves J.M."/>
            <person name="Parikh H."/>
            <person name="Huang B."/>
            <person name="Lee V."/>
            <person name="Espinosa-Alvarez O."/>
            <person name="Ortiz P.A."/>
            <person name="Costa-Martins A.G."/>
            <person name="Teixeira M.M."/>
            <person name="Buck G.A."/>
        </authorList>
    </citation>
    <scope>NUCLEOTIDE SEQUENCE [LARGE SCALE GENOMIC DNA]</scope>
    <source>
        <strain evidence="3 4">025E</strain>
    </source>
</reference>
<evidence type="ECO:0000256" key="1">
    <source>
        <dbReference type="SAM" id="MobiDB-lite"/>
    </source>
</evidence>
<gene>
    <name evidence="3" type="ORF">Tco025E_06176</name>
</gene>
<sequence>MSSKVVCVARGTDDVESAFNQLDETQVQLVYTKFPVGTGSFRRNKFIYIIFIGPKCGVVKRGKGIEEINLFKNLLHAAAGVSTTEKSALSLAFVVQQMRKVFVTDAGNVSLEKIQEEYKRCIKEQQRSMHQDLPPARPKARPRTRPPPAPVSHPSSDEDEDEYEMPSFTSAQISNTPCEVDSNTRKVLDALHKELGPLNWAIFEANPLRLTLAGAGNGGIFELVKHLPAPKWLFGLFRITLGATEERQSRLIFFQWIGNKLRVVREGPTTHIFPKMASILAPYQYEMYLVGSQDLNTQAIINKCRLAFSDIGVHKPPLVTAEALRDMKTRLRQVNSTFTEEEYRAILEEERSKMDLNFDFVRPRKKRGSWPFVEKSSSHTKVGEDRVFDTKETLDLIDQSEGGLVWGIFEARV</sequence>
<dbReference type="GO" id="GO:0030833">
    <property type="term" value="P:regulation of actin filament polymerization"/>
    <property type="evidence" value="ECO:0007669"/>
    <property type="project" value="TreeGrafter"/>
</dbReference>
<dbReference type="InterPro" id="IPR002108">
    <property type="entry name" value="ADF-H"/>
</dbReference>
<accession>A0A3R7KU02</accession>
<dbReference type="AlphaFoldDB" id="A0A3R7KU02"/>
<dbReference type="Proteomes" id="UP000284403">
    <property type="component" value="Unassembled WGS sequence"/>
</dbReference>
<dbReference type="CDD" id="cd11282">
    <property type="entry name" value="ADF_coactosin_like"/>
    <property type="match status" value="1"/>
</dbReference>
<comment type="caution">
    <text evidence="3">The sequence shown here is derived from an EMBL/GenBank/DDBJ whole genome shotgun (WGS) entry which is preliminary data.</text>
</comment>
<dbReference type="RefSeq" id="XP_029226814.1">
    <property type="nucleotide sequence ID" value="XM_029373064.1"/>
</dbReference>
<name>A0A3R7KU02_9TRYP</name>
<dbReference type="PANTHER" id="PTHR10829:SF25">
    <property type="entry name" value="DREBRIN-LIKE PROTEIN"/>
    <property type="match status" value="1"/>
</dbReference>
<evidence type="ECO:0000313" key="3">
    <source>
        <dbReference type="EMBL" id="RNF13458.1"/>
    </source>
</evidence>
<dbReference type="PANTHER" id="PTHR10829">
    <property type="entry name" value="CORTACTIN AND DREBRIN"/>
    <property type="match status" value="1"/>
</dbReference>
<protein>
    <recommendedName>
        <fullName evidence="2">ADF-H domain-containing protein</fullName>
    </recommendedName>
</protein>
<feature type="domain" description="ADF-H" evidence="2">
    <location>
        <begin position="170"/>
        <end position="305"/>
    </location>
</feature>
<dbReference type="GO" id="GO:0005884">
    <property type="term" value="C:actin filament"/>
    <property type="evidence" value="ECO:0007669"/>
    <property type="project" value="TreeGrafter"/>
</dbReference>
<dbReference type="EMBL" id="MKKU01000404">
    <property type="protein sequence ID" value="RNF13458.1"/>
    <property type="molecule type" value="Genomic_DNA"/>
</dbReference>
<dbReference type="GeneID" id="40319787"/>
<dbReference type="PROSITE" id="PS51263">
    <property type="entry name" value="ADF_H"/>
    <property type="match status" value="1"/>
</dbReference>
<dbReference type="SUPFAM" id="SSF55753">
    <property type="entry name" value="Actin depolymerizing proteins"/>
    <property type="match status" value="2"/>
</dbReference>